<protein>
    <recommendedName>
        <fullName evidence="2">Metallo-beta-lactamase domain-containing protein</fullName>
    </recommendedName>
</protein>
<keyword evidence="4" id="KW-1185">Reference proteome</keyword>
<feature type="domain" description="Metallo-beta-lactamase" evidence="2">
    <location>
        <begin position="349"/>
        <end position="521"/>
    </location>
</feature>
<gene>
    <name evidence="3" type="ORF">BS50DRAFT_648585</name>
</gene>
<dbReference type="Gene3D" id="3.60.15.10">
    <property type="entry name" value="Ribonuclease Z/Hydroxyacylglutathione hydrolase-like"/>
    <property type="match status" value="1"/>
</dbReference>
<dbReference type="SMART" id="SM00849">
    <property type="entry name" value="Lactamase_B"/>
    <property type="match status" value="1"/>
</dbReference>
<name>A0A2T2ND29_CORCC</name>
<proteinExistence type="predicted"/>
<dbReference type="OrthoDB" id="3481168at2759"/>
<sequence length="555" mass="61086">MLQPISSFSALVALLAHHVTGSILPRQNITTLPSATILIENAIEALGGYDSVENVRTVTYRGNQIFRTRALIQSYTVGNADVAVSTAGGQNMTFSYEDGYIKQRIDRAHQLDRIWVVGRPQLEPVEFSMVVQTGTDGYACVVEGSNGIFVPSTGYIDGLMAAFYVHEAQQWSPILLKQILLNNASTASYEVVEAGQQFPAVHDSTLNLTVIFNPSTNLPHLIRSHQEHPVYGPSTDDLMLHNYLSVEGVMFPQRFKRIYNSEQILLDYLVDEVLVNTELDAGFFDFLPDFSPEANSPRIIPDYDFSELSEYAYTYAWAPFGGTFANLSASQPFPDLPGVWLLNLRDGIGYSQVVLELDDAVIVLDSPAHQSHIVIQWAKEVLGKPVTHVWPSHHHHDHTMGLRDYVAAGATVIVFEGAKDYYTSFSDAQYVTYSSEKPLTLNGTDKQISFVHIADGIHAADQSYALMMPSCPTANSTVAIFEADSWSPGQGDQFDQAMALELVHKLAEDKVARNAVILPSHGGLGQAPFTDLIEATGFAYPDYSPLDFEFGGSSC</sequence>
<dbReference type="SUPFAM" id="SSF56281">
    <property type="entry name" value="Metallo-hydrolase/oxidoreductase"/>
    <property type="match status" value="1"/>
</dbReference>
<keyword evidence="1" id="KW-0732">Signal</keyword>
<dbReference type="InterPro" id="IPR001279">
    <property type="entry name" value="Metallo-B-lactamas"/>
</dbReference>
<dbReference type="EMBL" id="KZ678140">
    <property type="protein sequence ID" value="PSN63136.1"/>
    <property type="molecule type" value="Genomic_DNA"/>
</dbReference>
<evidence type="ECO:0000259" key="2">
    <source>
        <dbReference type="SMART" id="SM00849"/>
    </source>
</evidence>
<evidence type="ECO:0000313" key="4">
    <source>
        <dbReference type="Proteomes" id="UP000240883"/>
    </source>
</evidence>
<evidence type="ECO:0000313" key="3">
    <source>
        <dbReference type="EMBL" id="PSN63136.1"/>
    </source>
</evidence>
<accession>A0A2T2ND29</accession>
<organism evidence="3 4">
    <name type="scientific">Corynespora cassiicola Philippines</name>
    <dbReference type="NCBI Taxonomy" id="1448308"/>
    <lineage>
        <taxon>Eukaryota</taxon>
        <taxon>Fungi</taxon>
        <taxon>Dikarya</taxon>
        <taxon>Ascomycota</taxon>
        <taxon>Pezizomycotina</taxon>
        <taxon>Dothideomycetes</taxon>
        <taxon>Pleosporomycetidae</taxon>
        <taxon>Pleosporales</taxon>
        <taxon>Corynesporascaceae</taxon>
        <taxon>Corynespora</taxon>
    </lineage>
</organism>
<dbReference type="AlphaFoldDB" id="A0A2T2ND29"/>
<dbReference type="Proteomes" id="UP000240883">
    <property type="component" value="Unassembled WGS sequence"/>
</dbReference>
<reference evidence="3 4" key="1">
    <citation type="journal article" date="2018" name="Front. Microbiol.">
        <title>Genome-Wide Analysis of Corynespora cassiicola Leaf Fall Disease Putative Effectors.</title>
        <authorList>
            <person name="Lopez D."/>
            <person name="Ribeiro S."/>
            <person name="Label P."/>
            <person name="Fumanal B."/>
            <person name="Venisse J.S."/>
            <person name="Kohler A."/>
            <person name="de Oliveira R.R."/>
            <person name="Labutti K."/>
            <person name="Lipzen A."/>
            <person name="Lail K."/>
            <person name="Bauer D."/>
            <person name="Ohm R.A."/>
            <person name="Barry K.W."/>
            <person name="Spatafora J."/>
            <person name="Grigoriev I.V."/>
            <person name="Martin F.M."/>
            <person name="Pujade-Renaud V."/>
        </authorList>
    </citation>
    <scope>NUCLEOTIDE SEQUENCE [LARGE SCALE GENOMIC DNA]</scope>
    <source>
        <strain evidence="3 4">Philippines</strain>
    </source>
</reference>
<feature type="chain" id="PRO_5015777922" description="Metallo-beta-lactamase domain-containing protein" evidence="1">
    <location>
        <begin position="22"/>
        <end position="555"/>
    </location>
</feature>
<dbReference type="InterPro" id="IPR036866">
    <property type="entry name" value="RibonucZ/Hydroxyglut_hydro"/>
</dbReference>
<feature type="signal peptide" evidence="1">
    <location>
        <begin position="1"/>
        <end position="21"/>
    </location>
</feature>
<dbReference type="Pfam" id="PF00753">
    <property type="entry name" value="Lactamase_B"/>
    <property type="match status" value="1"/>
</dbReference>
<evidence type="ECO:0000256" key="1">
    <source>
        <dbReference type="SAM" id="SignalP"/>
    </source>
</evidence>